<dbReference type="OrthoDB" id="8159918at2"/>
<evidence type="ECO:0000313" key="2">
    <source>
        <dbReference type="Proteomes" id="UP000199229"/>
    </source>
</evidence>
<keyword evidence="2" id="KW-1185">Reference proteome</keyword>
<name>A0A1I2WJS9_9HYPH</name>
<evidence type="ECO:0008006" key="3">
    <source>
        <dbReference type="Google" id="ProtNLM"/>
    </source>
</evidence>
<gene>
    <name evidence="1" type="ORF">SAMN05192565_12416</name>
</gene>
<dbReference type="STRING" id="582675.SAMN05192565_12416"/>
<proteinExistence type="predicted"/>
<evidence type="ECO:0000313" key="1">
    <source>
        <dbReference type="EMBL" id="SFH01585.1"/>
    </source>
</evidence>
<sequence length="168" mass="17815">MRRLLRRIVGAGLIGLLSFTVSAEGLPSLHGERLSGIRVEVGGLVAQGDGPRAQALQADLTKALRSEFADVLGGRGPTLVVRLRSLSMNPYVGNQGRGGFGGSMDSDYLDGEALLIGRRGEVLARHPQLSVVPASSGGAWYDADSERRRVTAIAAHYAGWLRRALPSN</sequence>
<protein>
    <recommendedName>
        <fullName evidence="3">DUF3016 domain-containing protein</fullName>
    </recommendedName>
</protein>
<accession>A0A1I2WJS9</accession>
<dbReference type="RefSeq" id="WP_091974329.1">
    <property type="nucleotide sequence ID" value="NZ_FOPM01000024.1"/>
</dbReference>
<dbReference type="EMBL" id="FOPM01000024">
    <property type="protein sequence ID" value="SFH01585.1"/>
    <property type="molecule type" value="Genomic_DNA"/>
</dbReference>
<dbReference type="Proteomes" id="UP000199229">
    <property type="component" value="Unassembled WGS sequence"/>
</dbReference>
<organism evidence="1 2">
    <name type="scientific">Methylobacterium gossipiicola</name>
    <dbReference type="NCBI Taxonomy" id="582675"/>
    <lineage>
        <taxon>Bacteria</taxon>
        <taxon>Pseudomonadati</taxon>
        <taxon>Pseudomonadota</taxon>
        <taxon>Alphaproteobacteria</taxon>
        <taxon>Hyphomicrobiales</taxon>
        <taxon>Methylobacteriaceae</taxon>
        <taxon>Methylobacterium</taxon>
    </lineage>
</organism>
<dbReference type="AlphaFoldDB" id="A0A1I2WJS9"/>
<reference evidence="2" key="1">
    <citation type="submission" date="2016-10" db="EMBL/GenBank/DDBJ databases">
        <authorList>
            <person name="Varghese N."/>
            <person name="Submissions S."/>
        </authorList>
    </citation>
    <scope>NUCLEOTIDE SEQUENCE [LARGE SCALE GENOMIC DNA]</scope>
    <source>
        <strain evidence="2">Gh-105</strain>
    </source>
</reference>